<dbReference type="PANTHER" id="PTHR44520">
    <property type="entry name" value="RESPONSE REGULATOR RCP1-RELATED"/>
    <property type="match status" value="1"/>
</dbReference>
<keyword evidence="4" id="KW-1185">Reference proteome</keyword>
<evidence type="ECO:0000313" key="3">
    <source>
        <dbReference type="EMBL" id="UTI65263.1"/>
    </source>
</evidence>
<dbReference type="InterPro" id="IPR001789">
    <property type="entry name" value="Sig_transdc_resp-reg_receiver"/>
</dbReference>
<dbReference type="InterPro" id="IPR011006">
    <property type="entry name" value="CheY-like_superfamily"/>
</dbReference>
<dbReference type="SMART" id="SM00448">
    <property type="entry name" value="REC"/>
    <property type="match status" value="1"/>
</dbReference>
<dbReference type="SUPFAM" id="SSF52172">
    <property type="entry name" value="CheY-like"/>
    <property type="match status" value="1"/>
</dbReference>
<sequence length="149" mass="15762">MSGPAGPLLLLVEDSAADARLVREALIENDMAVDLRVARDGHEALELLFGAGGGSASLTPDLILLDLNLPGVDGLHVLERLKADARLRQVPVVVLTTSAAARDVGAAYDLHANSYVVKPVDFFEFVDAMRSIQAFWLGLAQGPPPPARA</sequence>
<gene>
    <name evidence="3" type="ORF">NBH00_03395</name>
</gene>
<evidence type="ECO:0000313" key="4">
    <source>
        <dbReference type="Proteomes" id="UP001056035"/>
    </source>
</evidence>
<proteinExistence type="predicted"/>
<feature type="domain" description="Response regulatory" evidence="2">
    <location>
        <begin position="8"/>
        <end position="133"/>
    </location>
</feature>
<feature type="modified residue" description="4-aspartylphosphate" evidence="1">
    <location>
        <position position="66"/>
    </location>
</feature>
<dbReference type="Pfam" id="PF00072">
    <property type="entry name" value="Response_reg"/>
    <property type="match status" value="1"/>
</dbReference>
<dbReference type="InterPro" id="IPR052893">
    <property type="entry name" value="TCS_response_regulator"/>
</dbReference>
<dbReference type="Proteomes" id="UP001056035">
    <property type="component" value="Chromosome"/>
</dbReference>
<dbReference type="RefSeq" id="WP_254571949.1">
    <property type="nucleotide sequence ID" value="NZ_CP098502.1"/>
</dbReference>
<dbReference type="PROSITE" id="PS50110">
    <property type="entry name" value="RESPONSE_REGULATORY"/>
    <property type="match status" value="1"/>
</dbReference>
<protein>
    <submittedName>
        <fullName evidence="3">Response regulator</fullName>
    </submittedName>
</protein>
<accession>A0ABY5DVD6</accession>
<evidence type="ECO:0000256" key="1">
    <source>
        <dbReference type="PROSITE-ProRule" id="PRU00169"/>
    </source>
</evidence>
<evidence type="ECO:0000259" key="2">
    <source>
        <dbReference type="PROSITE" id="PS50110"/>
    </source>
</evidence>
<name>A0ABY5DVD6_9ACTN</name>
<organism evidence="3 4">
    <name type="scientific">Paraconexibacter antarcticus</name>
    <dbReference type="NCBI Taxonomy" id="2949664"/>
    <lineage>
        <taxon>Bacteria</taxon>
        <taxon>Bacillati</taxon>
        <taxon>Actinomycetota</taxon>
        <taxon>Thermoleophilia</taxon>
        <taxon>Solirubrobacterales</taxon>
        <taxon>Paraconexibacteraceae</taxon>
        <taxon>Paraconexibacter</taxon>
    </lineage>
</organism>
<dbReference type="EMBL" id="CP098502">
    <property type="protein sequence ID" value="UTI65263.1"/>
    <property type="molecule type" value="Genomic_DNA"/>
</dbReference>
<reference evidence="3 4" key="1">
    <citation type="submission" date="2022-06" db="EMBL/GenBank/DDBJ databases">
        <title>Paraconexibacter antarcticus.</title>
        <authorList>
            <person name="Kim C.S."/>
        </authorList>
    </citation>
    <scope>NUCLEOTIDE SEQUENCE [LARGE SCALE GENOMIC DNA]</scope>
    <source>
        <strain evidence="3 4">02-257</strain>
    </source>
</reference>
<keyword evidence="1" id="KW-0597">Phosphoprotein</keyword>
<dbReference type="Gene3D" id="3.40.50.2300">
    <property type="match status" value="1"/>
</dbReference>
<dbReference type="CDD" id="cd17557">
    <property type="entry name" value="REC_Rcp-like"/>
    <property type="match status" value="1"/>
</dbReference>